<proteinExistence type="predicted"/>
<dbReference type="EMBL" id="QCYK01000003">
    <property type="protein sequence ID" value="PUZ22794.1"/>
    <property type="molecule type" value="Genomic_DNA"/>
</dbReference>
<accession>A0A2T7BCH0</accession>
<organism evidence="1 2">
    <name type="scientific">Chitinophaga parva</name>
    <dbReference type="NCBI Taxonomy" id="2169414"/>
    <lineage>
        <taxon>Bacteria</taxon>
        <taxon>Pseudomonadati</taxon>
        <taxon>Bacteroidota</taxon>
        <taxon>Chitinophagia</taxon>
        <taxon>Chitinophagales</taxon>
        <taxon>Chitinophagaceae</taxon>
        <taxon>Chitinophaga</taxon>
    </lineage>
</organism>
<evidence type="ECO:0000313" key="1">
    <source>
        <dbReference type="EMBL" id="PUZ22794.1"/>
    </source>
</evidence>
<protein>
    <submittedName>
        <fullName evidence="1">Uncharacterized protein</fullName>
    </submittedName>
</protein>
<gene>
    <name evidence="1" type="ORF">DCC81_20420</name>
</gene>
<comment type="caution">
    <text evidence="1">The sequence shown here is derived from an EMBL/GenBank/DDBJ whole genome shotgun (WGS) entry which is preliminary data.</text>
</comment>
<name>A0A2T7BCH0_9BACT</name>
<dbReference type="RefSeq" id="WP_108688539.1">
    <property type="nucleotide sequence ID" value="NZ_QCYK01000003.1"/>
</dbReference>
<sequence length="88" mass="10217">MAKNNIEHVKNEIQQLAIGNYRSYPQDYETSGTAVIQNIESLAKGYWDSRMDKEITRDERLGISLNDYQQWTKEAYDAFMKANGHSLN</sequence>
<evidence type="ECO:0000313" key="2">
    <source>
        <dbReference type="Proteomes" id="UP000244450"/>
    </source>
</evidence>
<keyword evidence="2" id="KW-1185">Reference proteome</keyword>
<dbReference type="OrthoDB" id="674417at2"/>
<dbReference type="AlphaFoldDB" id="A0A2T7BCH0"/>
<reference evidence="1 2" key="1">
    <citation type="submission" date="2018-04" db="EMBL/GenBank/DDBJ databases">
        <title>Chitinophaga fuyangensis sp. nov., isolated from soil in a chemical factory.</title>
        <authorList>
            <person name="Chen K."/>
        </authorList>
    </citation>
    <scope>NUCLEOTIDE SEQUENCE [LARGE SCALE GENOMIC DNA]</scope>
    <source>
        <strain evidence="1 2">LY-1</strain>
    </source>
</reference>
<dbReference type="Proteomes" id="UP000244450">
    <property type="component" value="Unassembled WGS sequence"/>
</dbReference>